<dbReference type="Pfam" id="PF13561">
    <property type="entry name" value="adh_short_C2"/>
    <property type="match status" value="1"/>
</dbReference>
<evidence type="ECO:0000256" key="2">
    <source>
        <dbReference type="ARBA" id="ARBA00023002"/>
    </source>
</evidence>
<proteinExistence type="inferred from homology"/>
<evidence type="ECO:0000256" key="1">
    <source>
        <dbReference type="ARBA" id="ARBA00006484"/>
    </source>
</evidence>
<dbReference type="InterPro" id="IPR020904">
    <property type="entry name" value="Sc_DH/Rdtase_CS"/>
</dbReference>
<keyword evidence="2" id="KW-0560">Oxidoreductase</keyword>
<name>A0AAW6TV93_9BACT</name>
<dbReference type="InterPro" id="IPR002347">
    <property type="entry name" value="SDR_fam"/>
</dbReference>
<dbReference type="PANTHER" id="PTHR42760">
    <property type="entry name" value="SHORT-CHAIN DEHYDROGENASES/REDUCTASES FAMILY MEMBER"/>
    <property type="match status" value="1"/>
</dbReference>
<dbReference type="PRINTS" id="PR00081">
    <property type="entry name" value="GDHRDH"/>
</dbReference>
<dbReference type="RefSeq" id="WP_349243783.1">
    <property type="nucleotide sequence ID" value="NZ_JASCXX010000004.1"/>
</dbReference>
<gene>
    <name evidence="4" type="ORF">QJ522_04925</name>
</gene>
<keyword evidence="5" id="KW-1185">Reference proteome</keyword>
<dbReference type="GO" id="GO:0016616">
    <property type="term" value="F:oxidoreductase activity, acting on the CH-OH group of donors, NAD or NADP as acceptor"/>
    <property type="evidence" value="ECO:0007669"/>
    <property type="project" value="TreeGrafter"/>
</dbReference>
<evidence type="ECO:0000259" key="3">
    <source>
        <dbReference type="SMART" id="SM00822"/>
    </source>
</evidence>
<sequence>MENRRFDLTGRTALITGAGRGIGRAIAQGLAEHGADVVLVARSGDQLRTAAQEITAATSRKAWAMPFDLADLDGVERLFAAAAEVARGIDILVHCAGTTVRTPSEEVPLADFKRVMDVNLTSALLLSQAFGRHCREAGKPGRIIHIGSLACHAARPTIAAYTCSKMGLLGLTRTLAVEWAPHHINVNAIGPGYIATELTEPLRKDPEFDRWVLAKTPLGRWGTPQDLVGVAVLLASKAGEFITGQIFYVDGGWTALI</sequence>
<dbReference type="PRINTS" id="PR00080">
    <property type="entry name" value="SDRFAMILY"/>
</dbReference>
<dbReference type="PROSITE" id="PS00061">
    <property type="entry name" value="ADH_SHORT"/>
    <property type="match status" value="1"/>
</dbReference>
<organism evidence="4 5">
    <name type="scientific">Anaerobaca lacustris</name>
    <dbReference type="NCBI Taxonomy" id="3044600"/>
    <lineage>
        <taxon>Bacteria</taxon>
        <taxon>Pseudomonadati</taxon>
        <taxon>Planctomycetota</taxon>
        <taxon>Phycisphaerae</taxon>
        <taxon>Sedimentisphaerales</taxon>
        <taxon>Anaerobacaceae</taxon>
        <taxon>Anaerobaca</taxon>
    </lineage>
</organism>
<dbReference type="EMBL" id="JASCXX010000004">
    <property type="protein sequence ID" value="MDI6448377.1"/>
    <property type="molecule type" value="Genomic_DNA"/>
</dbReference>
<dbReference type="Proteomes" id="UP001431776">
    <property type="component" value="Unassembled WGS sequence"/>
</dbReference>
<dbReference type="Gene3D" id="3.40.50.720">
    <property type="entry name" value="NAD(P)-binding Rossmann-like Domain"/>
    <property type="match status" value="1"/>
</dbReference>
<dbReference type="SMART" id="SM00822">
    <property type="entry name" value="PKS_KR"/>
    <property type="match status" value="1"/>
</dbReference>
<evidence type="ECO:0000313" key="4">
    <source>
        <dbReference type="EMBL" id="MDI6448377.1"/>
    </source>
</evidence>
<accession>A0AAW6TV93</accession>
<dbReference type="FunFam" id="3.40.50.720:FF:000084">
    <property type="entry name" value="Short-chain dehydrogenase reductase"/>
    <property type="match status" value="1"/>
</dbReference>
<comment type="caution">
    <text evidence="4">The sequence shown here is derived from an EMBL/GenBank/DDBJ whole genome shotgun (WGS) entry which is preliminary data.</text>
</comment>
<reference evidence="4" key="1">
    <citation type="submission" date="2023-05" db="EMBL/GenBank/DDBJ databases">
        <title>Anaerotaeda fermentans gen. nov., sp. nov., a novel anaerobic planctomycete of the new family within the order Sedimentisphaerales isolated from Taman Peninsula, Russia.</title>
        <authorList>
            <person name="Khomyakova M.A."/>
            <person name="Merkel A.Y."/>
            <person name="Slobodkin A.I."/>
        </authorList>
    </citation>
    <scope>NUCLEOTIDE SEQUENCE</scope>
    <source>
        <strain evidence="4">M17dextr</strain>
    </source>
</reference>
<dbReference type="PANTHER" id="PTHR42760:SF5">
    <property type="entry name" value="2-DEHYDRO-3-DEOXY-D-GLUCONATE 5-DEHYDROGENASE"/>
    <property type="match status" value="1"/>
</dbReference>
<evidence type="ECO:0000313" key="5">
    <source>
        <dbReference type="Proteomes" id="UP001431776"/>
    </source>
</evidence>
<feature type="domain" description="Ketoreductase" evidence="3">
    <location>
        <begin position="11"/>
        <end position="182"/>
    </location>
</feature>
<dbReference type="SUPFAM" id="SSF51735">
    <property type="entry name" value="NAD(P)-binding Rossmann-fold domains"/>
    <property type="match status" value="1"/>
</dbReference>
<dbReference type="InterPro" id="IPR036291">
    <property type="entry name" value="NAD(P)-bd_dom_sf"/>
</dbReference>
<protein>
    <submittedName>
        <fullName evidence="4">SDR family oxidoreductase</fullName>
    </submittedName>
</protein>
<comment type="similarity">
    <text evidence="1">Belongs to the short-chain dehydrogenases/reductases (SDR) family.</text>
</comment>
<dbReference type="AlphaFoldDB" id="A0AAW6TV93"/>
<dbReference type="InterPro" id="IPR057326">
    <property type="entry name" value="KR_dom"/>
</dbReference>